<keyword evidence="11" id="KW-1185">Reference proteome</keyword>
<organism evidence="10 11">
    <name type="scientific">Carpinus fangiana</name>
    <dbReference type="NCBI Taxonomy" id="176857"/>
    <lineage>
        <taxon>Eukaryota</taxon>
        <taxon>Viridiplantae</taxon>
        <taxon>Streptophyta</taxon>
        <taxon>Embryophyta</taxon>
        <taxon>Tracheophyta</taxon>
        <taxon>Spermatophyta</taxon>
        <taxon>Magnoliopsida</taxon>
        <taxon>eudicotyledons</taxon>
        <taxon>Gunneridae</taxon>
        <taxon>Pentapetalae</taxon>
        <taxon>rosids</taxon>
        <taxon>fabids</taxon>
        <taxon>Fagales</taxon>
        <taxon>Betulaceae</taxon>
        <taxon>Carpinus</taxon>
    </lineage>
</organism>
<dbReference type="EC" id="3.1.2.4" evidence="3 7"/>
<dbReference type="PANTHER" id="PTHR43176:SF3">
    <property type="entry name" value="3-HYDROXYISOBUTYRYL-COA HYDROLASE, MITOCHONDRIAL"/>
    <property type="match status" value="1"/>
</dbReference>
<feature type="compositionally biased region" description="Polar residues" evidence="8">
    <location>
        <begin position="34"/>
        <end position="45"/>
    </location>
</feature>
<dbReference type="Proteomes" id="UP000327013">
    <property type="component" value="Unassembled WGS sequence"/>
</dbReference>
<evidence type="ECO:0000313" key="11">
    <source>
        <dbReference type="Proteomes" id="UP000327013"/>
    </source>
</evidence>
<proteinExistence type="inferred from homology"/>
<evidence type="ECO:0000256" key="4">
    <source>
        <dbReference type="ARBA" id="ARBA00022801"/>
    </source>
</evidence>
<comment type="catalytic activity">
    <reaction evidence="1 7">
        <text>3-hydroxy-2-methylpropanoyl-CoA + H2O = 3-hydroxy-2-methylpropanoate + CoA + H(+)</text>
        <dbReference type="Rhea" id="RHEA:20888"/>
        <dbReference type="ChEBI" id="CHEBI:11805"/>
        <dbReference type="ChEBI" id="CHEBI:15377"/>
        <dbReference type="ChEBI" id="CHEBI:15378"/>
        <dbReference type="ChEBI" id="CHEBI:57287"/>
        <dbReference type="ChEBI" id="CHEBI:57340"/>
        <dbReference type="EC" id="3.1.2.4"/>
    </reaction>
</comment>
<comment type="subcellular location">
    <subcellularLocation>
        <location evidence="2">Mitochondrion</location>
    </subcellularLocation>
</comment>
<dbReference type="GO" id="GO:0003860">
    <property type="term" value="F:3-hydroxyisobutyryl-CoA hydrolase activity"/>
    <property type="evidence" value="ECO:0007669"/>
    <property type="project" value="UniProtKB-UniRule"/>
</dbReference>
<dbReference type="InterPro" id="IPR032259">
    <property type="entry name" value="HIBYL-CoA-H"/>
</dbReference>
<dbReference type="FunFam" id="3.90.226.10:FF:000026">
    <property type="entry name" value="3-hydroxyisobutyryl-CoA hydrolase, mitochondrial"/>
    <property type="match status" value="1"/>
</dbReference>
<comment type="pathway">
    <text evidence="7">Amino-acid degradation; L-valine degradation.</text>
</comment>
<dbReference type="AlphaFoldDB" id="A0A5N6KT36"/>
<dbReference type="Pfam" id="PF16113">
    <property type="entry name" value="ECH_2"/>
    <property type="match status" value="1"/>
</dbReference>
<dbReference type="InterPro" id="IPR029045">
    <property type="entry name" value="ClpP/crotonase-like_dom_sf"/>
</dbReference>
<dbReference type="NCBIfam" id="NF004127">
    <property type="entry name" value="PRK05617.1"/>
    <property type="match status" value="1"/>
</dbReference>
<dbReference type="PANTHER" id="PTHR43176">
    <property type="entry name" value="3-HYDROXYISOBUTYRYL-COA HYDROLASE-RELATED"/>
    <property type="match status" value="1"/>
</dbReference>
<evidence type="ECO:0000259" key="9">
    <source>
        <dbReference type="Pfam" id="PF16113"/>
    </source>
</evidence>
<name>A0A5N6KT36_9ROSI</name>
<evidence type="ECO:0000256" key="5">
    <source>
        <dbReference type="ARBA" id="ARBA00023128"/>
    </source>
</evidence>
<accession>A0A5N6KT36</accession>
<evidence type="ECO:0000313" key="10">
    <source>
        <dbReference type="EMBL" id="KAB8343148.1"/>
    </source>
</evidence>
<dbReference type="GO" id="GO:0006574">
    <property type="term" value="P:L-valine catabolic process"/>
    <property type="evidence" value="ECO:0007669"/>
    <property type="project" value="UniProtKB-UniRule"/>
</dbReference>
<evidence type="ECO:0000256" key="1">
    <source>
        <dbReference type="ARBA" id="ARBA00001709"/>
    </source>
</evidence>
<feature type="region of interest" description="Disordered" evidence="8">
    <location>
        <begin position="33"/>
        <end position="59"/>
    </location>
</feature>
<comment type="caution">
    <text evidence="10">The sequence shown here is derived from an EMBL/GenBank/DDBJ whole genome shotgun (WGS) entry which is preliminary data.</text>
</comment>
<reference evidence="10 11" key="1">
    <citation type="submission" date="2019-06" db="EMBL/GenBank/DDBJ databases">
        <title>A chromosomal-level reference genome of Carpinus fangiana (Coryloideae, Betulaceae).</title>
        <authorList>
            <person name="Yang X."/>
            <person name="Wang Z."/>
            <person name="Zhang L."/>
            <person name="Hao G."/>
            <person name="Liu J."/>
            <person name="Yang Y."/>
        </authorList>
    </citation>
    <scope>NUCLEOTIDE SEQUENCE [LARGE SCALE GENOMIC DNA]</scope>
    <source>
        <strain evidence="10">Cfa_2016G</strain>
        <tissue evidence="10">Leaf</tissue>
    </source>
</reference>
<evidence type="ECO:0000256" key="8">
    <source>
        <dbReference type="SAM" id="MobiDB-lite"/>
    </source>
</evidence>
<dbReference type="InterPro" id="IPR018376">
    <property type="entry name" value="Enoyl-CoA_hyd/isom_CS"/>
</dbReference>
<sequence length="497" mass="55359">MLLKPALFRSTAAPVRSACFRLSAMPLRAKIQNPGFSGQHQMSTAEHTEIPREQPGDTPDDVLFNSLYGVRTIELNRPKKLNSLDGSMCRKIIPRLKEWEKSDMINAIILKGAGEKALCAGGDVAVLANQNREGPEGRQASKDYFALEYKLDHLIATYPKPYIAFMDGITMGGGVGLSVHAPFKIATERTVFAMPETTIGFFPEVGASFFLPRMDGQLGKYLALTSERLKGVQAYYAGVASHYIHSSSLPDLENRLAELTIPDYASLDDRYKVINSAIAEFATTLPHNEQIQLSGPLRKLIDECFGPNKVEDIFAKLDEKAADQGLPEHLRKWAQKTAATMKERSPTSLKVTCKQMVYGKDWNIAQAFDREHRIASHFMDHPDFTEGVSARLIRKPAETPKWQPVSISDVSEQDADEFFRTREGDAPPLQLLNKGPGTTYHTYPHAWLSLPTERSILDYISKGSKSEAETVAYFVKLQDGKPGVREKVEEVIARARS</sequence>
<evidence type="ECO:0000256" key="6">
    <source>
        <dbReference type="ARBA" id="ARBA00031181"/>
    </source>
</evidence>
<comment type="similarity">
    <text evidence="7">Belongs to the enoyl-CoA hydratase/isomerase family.</text>
</comment>
<dbReference type="Gene3D" id="3.90.226.10">
    <property type="entry name" value="2-enoyl-CoA Hydratase, Chain A, domain 1"/>
    <property type="match status" value="1"/>
</dbReference>
<dbReference type="OrthoDB" id="16820at2759"/>
<dbReference type="PROSITE" id="PS00166">
    <property type="entry name" value="ENOYL_COA_HYDRATASE"/>
    <property type="match status" value="1"/>
</dbReference>
<comment type="function">
    <text evidence="7">Hydrolyzes 3-hydroxyisobutyryl-CoA (HIBYL-CoA), a saline catabolite. Has high activity toward isobutyryl-CoA. Could be an isobutyryl-CoA dehydrogenase that functions in valine catabolism.</text>
</comment>
<dbReference type="CDD" id="cd06558">
    <property type="entry name" value="crotonase-like"/>
    <property type="match status" value="1"/>
</dbReference>
<dbReference type="SUPFAM" id="SSF52096">
    <property type="entry name" value="ClpP/crotonase"/>
    <property type="match status" value="1"/>
</dbReference>
<keyword evidence="4 7" id="KW-0378">Hydrolase</keyword>
<protein>
    <recommendedName>
        <fullName evidence="3 7">3-hydroxyisobutyryl-CoA hydrolase</fullName>
        <shortName evidence="7">HIB-CoA hydrolase</shortName>
        <shortName evidence="7">HIBYL-CoA-H</shortName>
        <ecNumber evidence="3 7">3.1.2.4</ecNumber>
    </recommendedName>
    <alternativeName>
        <fullName evidence="6 7">3-hydroxyisobutyryl-coenzyme A hydrolase</fullName>
    </alternativeName>
</protein>
<keyword evidence="5" id="KW-0496">Mitochondrion</keyword>
<evidence type="ECO:0000256" key="3">
    <source>
        <dbReference type="ARBA" id="ARBA00011915"/>
    </source>
</evidence>
<dbReference type="GO" id="GO:0005739">
    <property type="term" value="C:mitochondrion"/>
    <property type="evidence" value="ECO:0007669"/>
    <property type="project" value="UniProtKB-SubCell"/>
</dbReference>
<evidence type="ECO:0000256" key="7">
    <source>
        <dbReference type="RuleBase" id="RU369070"/>
    </source>
</evidence>
<feature type="domain" description="Enoyl-CoA hydratase/isomerase" evidence="9">
    <location>
        <begin position="70"/>
        <end position="419"/>
    </location>
</feature>
<dbReference type="EMBL" id="VIBQ01000012">
    <property type="protein sequence ID" value="KAB8343148.1"/>
    <property type="molecule type" value="Genomic_DNA"/>
</dbReference>
<dbReference type="InterPro" id="IPR045004">
    <property type="entry name" value="ECH_dom"/>
</dbReference>
<gene>
    <name evidence="10" type="ORF">FH972_022739</name>
</gene>
<feature type="compositionally biased region" description="Basic and acidic residues" evidence="8">
    <location>
        <begin position="46"/>
        <end position="55"/>
    </location>
</feature>
<evidence type="ECO:0000256" key="2">
    <source>
        <dbReference type="ARBA" id="ARBA00004173"/>
    </source>
</evidence>